<sequence>MFESDFLLKTPTARMLYHEAAEHAPIYDYHCHLNPQEIFEDQVFESITAMWLGFDHYKWRAMRFAGVPEKYITGDGTDLEKFKAFAKTLERLVGSPLYHWTHLELAQFFGIREYLTSKNAEEIYTAINVKIQTDALSPVKLIEASGVKLICTTDDPADDLSYHAKIREKNHSFQVLPTFRPDKVLKIEAPDFLRQLENLSNTMGKPLTTLGDLKVALASRIAYFAAQGAVLSDHSLEALTPDLGSEAFAEELFLRALQRDPISVQEAAVFRNHMLIFLAGQYHKHGMAMQLHLGAMRNNNARYFEALGPDTGFDLMNDFPVAESLSLLLKAMDAQNGLPKTILYTLNAKDNAVLSTLPHCYPEDGVPGKVQFGPAWWFFDHKSGMETHLNDLGNQGMLADFIGMLTDSRSFLSYARHDYFRRILCNFLGNLVENQEFNDDPEILLGIVRGITHENIKKYLGVD</sequence>
<proteinExistence type="inferred from homology"/>
<evidence type="ECO:0000313" key="8">
    <source>
        <dbReference type="EMBL" id="MBR0576417.1"/>
    </source>
</evidence>
<evidence type="ECO:0000256" key="3">
    <source>
        <dbReference type="ARBA" id="ARBA00008397"/>
    </source>
</evidence>
<evidence type="ECO:0000256" key="6">
    <source>
        <dbReference type="ARBA" id="ARBA00023235"/>
    </source>
</evidence>
<evidence type="ECO:0000256" key="4">
    <source>
        <dbReference type="ARBA" id="ARBA00012546"/>
    </source>
</evidence>
<comment type="catalytic activity">
    <reaction evidence="7">
        <text>aldehydo-D-galacturonate = keto-D-tagaturonate</text>
        <dbReference type="Rhea" id="RHEA:27702"/>
        <dbReference type="ChEBI" id="CHEBI:12952"/>
        <dbReference type="ChEBI" id="CHEBI:17886"/>
    </reaction>
</comment>
<dbReference type="EMBL" id="JAGSCS010000010">
    <property type="protein sequence ID" value="MBR0576417.1"/>
    <property type="molecule type" value="Genomic_DNA"/>
</dbReference>
<keyword evidence="6 7" id="KW-0413">Isomerase</keyword>
<accession>A0A941HRN0</accession>
<dbReference type="AlphaFoldDB" id="A0A941HRN0"/>
<dbReference type="PANTHER" id="PTHR30068:SF4">
    <property type="entry name" value="URONATE ISOMERASE"/>
    <property type="match status" value="1"/>
</dbReference>
<name>A0A941HRN0_9CLOT</name>
<dbReference type="Gene3D" id="1.10.2020.10">
    <property type="entry name" value="uronate isomerase, domain 2, chain A"/>
    <property type="match status" value="1"/>
</dbReference>
<dbReference type="EC" id="5.3.1.12" evidence="4 7"/>
<dbReference type="InterPro" id="IPR003766">
    <property type="entry name" value="Uronate_isomerase"/>
</dbReference>
<comment type="similarity">
    <text evidence="3 7">Belongs to the metallo-dependent hydrolases superfamily. Uronate isomerase family.</text>
</comment>
<dbReference type="Pfam" id="PF02614">
    <property type="entry name" value="UxaC"/>
    <property type="match status" value="1"/>
</dbReference>
<dbReference type="Proteomes" id="UP000675379">
    <property type="component" value="Unassembled WGS sequence"/>
</dbReference>
<dbReference type="GO" id="GO:0008880">
    <property type="term" value="F:glucuronate isomerase activity"/>
    <property type="evidence" value="ECO:0007669"/>
    <property type="project" value="UniProtKB-UniRule"/>
</dbReference>
<evidence type="ECO:0000256" key="2">
    <source>
        <dbReference type="ARBA" id="ARBA00004892"/>
    </source>
</evidence>
<dbReference type="GO" id="GO:0019698">
    <property type="term" value="P:D-galacturonate catabolic process"/>
    <property type="evidence" value="ECO:0007669"/>
    <property type="project" value="TreeGrafter"/>
</dbReference>
<comment type="catalytic activity">
    <reaction evidence="1 7">
        <text>D-glucuronate = D-fructuronate</text>
        <dbReference type="Rhea" id="RHEA:13049"/>
        <dbReference type="ChEBI" id="CHEBI:58720"/>
        <dbReference type="ChEBI" id="CHEBI:59863"/>
        <dbReference type="EC" id="5.3.1.12"/>
    </reaction>
</comment>
<dbReference type="NCBIfam" id="NF002794">
    <property type="entry name" value="PRK02925.1"/>
    <property type="match status" value="1"/>
</dbReference>
<organism evidence="8 9">
    <name type="scientific">Proteiniclasticum sediminis</name>
    <dbReference type="NCBI Taxonomy" id="2804028"/>
    <lineage>
        <taxon>Bacteria</taxon>
        <taxon>Bacillati</taxon>
        <taxon>Bacillota</taxon>
        <taxon>Clostridia</taxon>
        <taxon>Eubacteriales</taxon>
        <taxon>Clostridiaceae</taxon>
        <taxon>Proteiniclasticum</taxon>
    </lineage>
</organism>
<comment type="caution">
    <text evidence="8">The sequence shown here is derived from an EMBL/GenBank/DDBJ whole genome shotgun (WGS) entry which is preliminary data.</text>
</comment>
<evidence type="ECO:0000256" key="5">
    <source>
        <dbReference type="ARBA" id="ARBA00020555"/>
    </source>
</evidence>
<dbReference type="GO" id="GO:0042840">
    <property type="term" value="P:D-glucuronate catabolic process"/>
    <property type="evidence" value="ECO:0007669"/>
    <property type="project" value="TreeGrafter"/>
</dbReference>
<evidence type="ECO:0000256" key="1">
    <source>
        <dbReference type="ARBA" id="ARBA00001165"/>
    </source>
</evidence>
<gene>
    <name evidence="7 8" type="primary">uxaC</name>
    <name evidence="8" type="ORF">KCG48_08695</name>
</gene>
<protein>
    <recommendedName>
        <fullName evidence="5 7">Uronate isomerase</fullName>
        <ecNumber evidence="4 7">5.3.1.12</ecNumber>
    </recommendedName>
    <alternativeName>
        <fullName evidence="7">Glucuronate isomerase</fullName>
    </alternativeName>
    <alternativeName>
        <fullName evidence="7">Uronic isomerase</fullName>
    </alternativeName>
</protein>
<dbReference type="PANTHER" id="PTHR30068">
    <property type="entry name" value="URONATE ISOMERASE"/>
    <property type="match status" value="1"/>
</dbReference>
<reference evidence="8" key="1">
    <citation type="submission" date="2021-04" db="EMBL/GenBank/DDBJ databases">
        <title>Proteiniclasticum sedimins sp. nov., an obligate anaerobic bacterium isolated from anaerobic sludge.</title>
        <authorList>
            <person name="Liu J."/>
        </authorList>
    </citation>
    <scope>NUCLEOTIDE SEQUENCE</scope>
    <source>
        <strain evidence="8">BAD-10</strain>
    </source>
</reference>
<dbReference type="HAMAP" id="MF_00675">
    <property type="entry name" value="UxaC"/>
    <property type="match status" value="1"/>
</dbReference>
<dbReference type="InterPro" id="IPR032466">
    <property type="entry name" value="Metal_Hydrolase"/>
</dbReference>
<dbReference type="RefSeq" id="WP_211801348.1">
    <property type="nucleotide sequence ID" value="NZ_JAGSCS010000010.1"/>
</dbReference>
<dbReference type="Gene3D" id="3.20.20.140">
    <property type="entry name" value="Metal-dependent hydrolases"/>
    <property type="match status" value="1"/>
</dbReference>
<evidence type="ECO:0000313" key="9">
    <source>
        <dbReference type="Proteomes" id="UP000675379"/>
    </source>
</evidence>
<comment type="pathway">
    <text evidence="2 7">Carbohydrate metabolism; pentose and glucuronate interconversion.</text>
</comment>
<evidence type="ECO:0000256" key="7">
    <source>
        <dbReference type="HAMAP-Rule" id="MF_00675"/>
    </source>
</evidence>
<keyword evidence="9" id="KW-1185">Reference proteome</keyword>
<dbReference type="SUPFAM" id="SSF51556">
    <property type="entry name" value="Metallo-dependent hydrolases"/>
    <property type="match status" value="1"/>
</dbReference>